<sequence length="242" mass="28071">MKKRTSSIFALLLLTSLSSLAANQTIDSFSKAKKTLERYVYVDHRVTLYCGAKFDAKKIITPPAGFHTDKYVKRAKKVEWEHVVPAENFGRTFVEWREGNELCVNSKGKNFKGRKCAEKVNKEYRYMQSDMFNLYPAIGAVNALRSNYNFTMLPDEKSDFGSCAMKIENRKAEPPESARGRIARTYLYMESTYSRYSMSKSQRQLMNAWDKMYPVEQWECERAVKITELQGNKNNVLHSRCL</sequence>
<comment type="caution">
    <text evidence="5">The sequence shown here is derived from an EMBL/GenBank/DDBJ whole genome shotgun (WGS) entry which is preliminary data.</text>
</comment>
<accession>A0ABY1HIU5</accession>
<keyword evidence="6" id="KW-1185">Reference proteome</keyword>
<evidence type="ECO:0000313" key="5">
    <source>
        <dbReference type="EMBL" id="SGZ00094.1"/>
    </source>
</evidence>
<dbReference type="GeneID" id="61297962"/>
<protein>
    <submittedName>
        <fullName evidence="5">Deoxyribonuclease I</fullName>
    </submittedName>
</protein>
<keyword evidence="4" id="KW-0732">Signal</keyword>
<evidence type="ECO:0000256" key="3">
    <source>
        <dbReference type="ARBA" id="ARBA00022801"/>
    </source>
</evidence>
<dbReference type="PANTHER" id="PTHR33607:SF2">
    <property type="entry name" value="ENDONUCLEASE-1"/>
    <property type="match status" value="1"/>
</dbReference>
<dbReference type="InterPro" id="IPR044925">
    <property type="entry name" value="His-Me_finger_sf"/>
</dbReference>
<dbReference type="PANTHER" id="PTHR33607">
    <property type="entry name" value="ENDONUCLEASE-1"/>
    <property type="match status" value="1"/>
</dbReference>
<name>A0ABY1HIU5_9GAMM</name>
<evidence type="ECO:0000256" key="2">
    <source>
        <dbReference type="ARBA" id="ARBA00022722"/>
    </source>
</evidence>
<proteinExistence type="inferred from homology"/>
<evidence type="ECO:0000313" key="6">
    <source>
        <dbReference type="Proteomes" id="UP000182660"/>
    </source>
</evidence>
<organism evidence="5 6">
    <name type="scientific">Moritella viscosa</name>
    <dbReference type="NCBI Taxonomy" id="80854"/>
    <lineage>
        <taxon>Bacteria</taxon>
        <taxon>Pseudomonadati</taxon>
        <taxon>Pseudomonadota</taxon>
        <taxon>Gammaproteobacteria</taxon>
        <taxon>Alteromonadales</taxon>
        <taxon>Moritellaceae</taxon>
        <taxon>Moritella</taxon>
    </lineage>
</organism>
<dbReference type="RefSeq" id="WP_075473493.1">
    <property type="nucleotide sequence ID" value="NZ_CAWQZC010000007.1"/>
</dbReference>
<dbReference type="InterPro" id="IPR007346">
    <property type="entry name" value="Endonuclease-I"/>
</dbReference>
<comment type="similarity">
    <text evidence="1">Belongs to the EndA/NucM nuclease family.</text>
</comment>
<feature type="signal peptide" evidence="4">
    <location>
        <begin position="1"/>
        <end position="21"/>
    </location>
</feature>
<keyword evidence="2" id="KW-0540">Nuclease</keyword>
<gene>
    <name evidence="5" type="ORF">MT2528_3971</name>
</gene>
<dbReference type="EMBL" id="FPLJ01000089">
    <property type="protein sequence ID" value="SGZ00094.1"/>
    <property type="molecule type" value="Genomic_DNA"/>
</dbReference>
<evidence type="ECO:0000256" key="1">
    <source>
        <dbReference type="ARBA" id="ARBA00006429"/>
    </source>
</evidence>
<keyword evidence="3" id="KW-0378">Hydrolase</keyword>
<dbReference type="Pfam" id="PF04231">
    <property type="entry name" value="Endonuclease_1"/>
    <property type="match status" value="1"/>
</dbReference>
<feature type="chain" id="PRO_5045699318" evidence="4">
    <location>
        <begin position="22"/>
        <end position="242"/>
    </location>
</feature>
<dbReference type="Proteomes" id="UP000182660">
    <property type="component" value="Unassembled WGS sequence"/>
</dbReference>
<dbReference type="SUPFAM" id="SSF54060">
    <property type="entry name" value="His-Me finger endonucleases"/>
    <property type="match status" value="1"/>
</dbReference>
<evidence type="ECO:0000256" key="4">
    <source>
        <dbReference type="SAM" id="SignalP"/>
    </source>
</evidence>
<reference evidence="5 6" key="1">
    <citation type="submission" date="2016-11" db="EMBL/GenBank/DDBJ databases">
        <authorList>
            <person name="Klemetsen T."/>
        </authorList>
    </citation>
    <scope>NUCLEOTIDE SEQUENCE [LARGE SCALE GENOMIC DNA]</scope>
    <source>
        <strain evidence="5">MT 2528</strain>
    </source>
</reference>